<dbReference type="Pfam" id="PF26188">
    <property type="entry name" value="RESC6"/>
    <property type="match status" value="1"/>
</dbReference>
<comment type="caution">
    <text evidence="2">The sequence shown here is derived from an EMBL/GenBank/DDBJ whole genome shotgun (WGS) entry which is preliminary data.</text>
</comment>
<dbReference type="Pfam" id="PF08373">
    <property type="entry name" value="RAP"/>
    <property type="match status" value="1"/>
</dbReference>
<reference evidence="2 3" key="1">
    <citation type="journal article" date="2023" name="Commun. Biol.">
        <title>Genome analysis of Parmales, the sister group of diatoms, reveals the evolutionary specialization of diatoms from phago-mixotrophs to photoautotrophs.</title>
        <authorList>
            <person name="Ban H."/>
            <person name="Sato S."/>
            <person name="Yoshikawa S."/>
            <person name="Yamada K."/>
            <person name="Nakamura Y."/>
            <person name="Ichinomiya M."/>
            <person name="Sato N."/>
            <person name="Blanc-Mathieu R."/>
            <person name="Endo H."/>
            <person name="Kuwata A."/>
            <person name="Ogata H."/>
        </authorList>
    </citation>
    <scope>NUCLEOTIDE SEQUENCE [LARGE SCALE GENOMIC DNA]</scope>
</reference>
<keyword evidence="3" id="KW-1185">Reference proteome</keyword>
<evidence type="ECO:0000313" key="3">
    <source>
        <dbReference type="Proteomes" id="UP001165060"/>
    </source>
</evidence>
<organism evidence="2 3">
    <name type="scientific">Tetraparma gracilis</name>
    <dbReference type="NCBI Taxonomy" id="2962635"/>
    <lineage>
        <taxon>Eukaryota</taxon>
        <taxon>Sar</taxon>
        <taxon>Stramenopiles</taxon>
        <taxon>Ochrophyta</taxon>
        <taxon>Bolidophyceae</taxon>
        <taxon>Parmales</taxon>
        <taxon>Triparmaceae</taxon>
        <taxon>Tetraparma</taxon>
    </lineage>
</organism>
<dbReference type="InterPro" id="IPR050870">
    <property type="entry name" value="FAST_kinase"/>
</dbReference>
<gene>
    <name evidence="2" type="ORF">TeGR_g11438</name>
</gene>
<name>A0ABQ6MAM0_9STRA</name>
<sequence>MGEAIRINKSLAAAQGNYLSLLSIFSSSHHRFNDVCYATLMSRLGRLRRSDAAAARKDERYQAVLSALPAAVRKSGLQAMSNIAHALAKFGERGRRVDPILDAIEARADWIVREGTTRDVSNTAWAFAALGRDAPVLFSAIAARASWIVEASEHPQDVTNTAWAFATLDRDAPVLFSAIDASADWLVREGKPQEVANTAWAFWKLRRSAPALLAAINARSAWLVPRSSPEEVAVTALAFADLGGDAPVFWSSLDERAGAFVASANSQAVCTTAFALVIAGRAGERSSLLRALFERGVAEEGALSERGLFQLLQVSLHADSAAEASGALLPSPALMRRMVEAARAKENGGKRNARGSFADRVAGLLTDLGFEYEREFAFIKNLPNFLAIDFALSVNGEKTAVEVQGPQHFLRGLGGERSGAETGRTVAKRRLLERRGWKVVSLPW</sequence>
<feature type="domain" description="RAP" evidence="1">
    <location>
        <begin position="399"/>
        <end position="444"/>
    </location>
</feature>
<proteinExistence type="predicted"/>
<accession>A0ABQ6MAM0</accession>
<dbReference type="InterPro" id="IPR013584">
    <property type="entry name" value="RAP"/>
</dbReference>
<dbReference type="EMBL" id="BRYB01005302">
    <property type="protein sequence ID" value="GMI22777.1"/>
    <property type="molecule type" value="Genomic_DNA"/>
</dbReference>
<protein>
    <recommendedName>
        <fullName evidence="1">RAP domain-containing protein</fullName>
    </recommendedName>
</protein>
<evidence type="ECO:0000313" key="2">
    <source>
        <dbReference type="EMBL" id="GMI22777.1"/>
    </source>
</evidence>
<dbReference type="Proteomes" id="UP001165060">
    <property type="component" value="Unassembled WGS sequence"/>
</dbReference>
<dbReference type="PANTHER" id="PTHR21228">
    <property type="entry name" value="FAST LEU-RICH DOMAIN-CONTAINING"/>
    <property type="match status" value="1"/>
</dbReference>
<evidence type="ECO:0000259" key="1">
    <source>
        <dbReference type="PROSITE" id="PS51286"/>
    </source>
</evidence>
<dbReference type="PANTHER" id="PTHR21228:SF40">
    <property type="entry name" value="LD45607P"/>
    <property type="match status" value="1"/>
</dbReference>
<dbReference type="PROSITE" id="PS51286">
    <property type="entry name" value="RAP"/>
    <property type="match status" value="1"/>
</dbReference>
<dbReference type="InterPro" id="IPR058917">
    <property type="entry name" value="RESC6_dom"/>
</dbReference>